<evidence type="ECO:0000313" key="2">
    <source>
        <dbReference type="Proteomes" id="UP000002516"/>
    </source>
</evidence>
<protein>
    <recommendedName>
        <fullName evidence="3">DUF596 domain-containing protein</fullName>
    </recommendedName>
</protein>
<sequence>MKLNSGDDMLTQEQIDFIYEDLGGGFHHFWDYVKEVHEISSSQVDPDSFEEIKNEFFFVMGKLLDQGKLKLGNRKTELIMEGTTEELVDMFRRSFPSYISHEDLDTGLWFFADCPFIAVWVHKGQGENGEDYYGWCF</sequence>
<proteinExistence type="predicted"/>
<dbReference type="InterPro" id="IPR007670">
    <property type="entry name" value="DUF596"/>
</dbReference>
<reference evidence="1 2" key="1">
    <citation type="journal article" date="2003" name="J. Bacteriol.">
        <title>Comparative analyses of the complete genome sequences of Pierce's disease and citrus variegated chlorosis strains of Xylella fastidiosa.</title>
        <authorList>
            <person name="Van Sluys M.A."/>
            <person name="de Oliveira M.C."/>
            <person name="Monteiro-Vitorello C.B."/>
            <person name="Miyaki C.Y."/>
            <person name="Furlan L.R."/>
            <person name="Camargo L.E."/>
            <person name="da Silva A.C."/>
            <person name="Moon D.H."/>
            <person name="Takita M.A."/>
            <person name="Lemos E.G."/>
            <person name="Machado M.A."/>
            <person name="Ferro M.I."/>
            <person name="da Silva F.R."/>
            <person name="Goldman M.H."/>
            <person name="Goldman G.H."/>
            <person name="Lemos M.V."/>
            <person name="El-Dorry H."/>
            <person name="Tsai S.M."/>
            <person name="Carrer H."/>
            <person name="Carraro D.M."/>
            <person name="de Oliveira R.C."/>
            <person name="Nunes L.R."/>
            <person name="Siqueira W.J."/>
            <person name="Coutinho L.L."/>
            <person name="Kimura E.T."/>
            <person name="Ferro E.S."/>
            <person name="Harakava R."/>
            <person name="Kuramae E.E."/>
            <person name="Marino C.L."/>
            <person name="Giglioti E."/>
            <person name="Abreu I.L."/>
            <person name="Alves L.M."/>
            <person name="do Amaral A.M."/>
            <person name="Baia G.S."/>
            <person name="Blanco S.R."/>
            <person name="Brito M.S."/>
            <person name="Cannavan F.S."/>
            <person name="Celestino A.V."/>
            <person name="da Cunha A.F."/>
            <person name="Fenille R.C."/>
            <person name="Ferro J.A."/>
            <person name="Formighieri E.F."/>
            <person name="Kishi L.T."/>
            <person name="Leoni S.G."/>
            <person name="Oliveira A.R."/>
            <person name="Rosa V.E.Jr."/>
            <person name="Sassaki F.T."/>
            <person name="Sena J.A."/>
            <person name="de Souza A.A."/>
            <person name="Truffi D."/>
            <person name="Tsukumo F."/>
            <person name="Yanai G.M."/>
            <person name="Zaros L.G."/>
            <person name="Civerolo E.L."/>
            <person name="Simpson A.J."/>
            <person name="Almeida N.F.Jr."/>
            <person name="Setubal J.C."/>
            <person name="Kitajima J.P."/>
        </authorList>
    </citation>
    <scope>NUCLEOTIDE SEQUENCE [LARGE SCALE GENOMIC DNA]</scope>
    <source>
        <strain evidence="2">Temecula1 / ATCC 700964</strain>
    </source>
</reference>
<dbReference type="SUPFAM" id="SSF160472">
    <property type="entry name" value="NMB0513-like"/>
    <property type="match status" value="1"/>
</dbReference>
<dbReference type="Gene3D" id="1.10.3510.10">
    <property type="entry name" value="NMB0513-like"/>
    <property type="match status" value="1"/>
</dbReference>
<gene>
    <name evidence="1" type="ordered locus">PD_1245</name>
</gene>
<evidence type="ECO:0000313" key="1">
    <source>
        <dbReference type="EMBL" id="AAO29095.1"/>
    </source>
</evidence>
<dbReference type="EMBL" id="AE009442">
    <property type="protein sequence ID" value="AAO29095.1"/>
    <property type="molecule type" value="Genomic_DNA"/>
</dbReference>
<name>Q87C50_XYLFT</name>
<dbReference type="KEGG" id="xft:PD_1245"/>
<keyword evidence="2" id="KW-1185">Reference proteome</keyword>
<dbReference type="Proteomes" id="UP000002516">
    <property type="component" value="Chromosome"/>
</dbReference>
<evidence type="ECO:0008006" key="3">
    <source>
        <dbReference type="Google" id="ProtNLM"/>
    </source>
</evidence>
<dbReference type="InterPro" id="IPR023138">
    <property type="entry name" value="NMB0513-like_sf"/>
</dbReference>
<dbReference type="HOGENOM" id="CLU_132704_0_0_6"/>
<dbReference type="AlphaFoldDB" id="Q87C50"/>
<organism evidence="1 2">
    <name type="scientific">Xylella fastidiosa (strain Temecula1 / ATCC 700964)</name>
    <dbReference type="NCBI Taxonomy" id="183190"/>
    <lineage>
        <taxon>Bacteria</taxon>
        <taxon>Pseudomonadati</taxon>
        <taxon>Pseudomonadota</taxon>
        <taxon>Gammaproteobacteria</taxon>
        <taxon>Lysobacterales</taxon>
        <taxon>Lysobacteraceae</taxon>
        <taxon>Xylella</taxon>
    </lineage>
</organism>
<dbReference type="Pfam" id="PF04591">
    <property type="entry name" value="DUF596"/>
    <property type="match status" value="1"/>
</dbReference>
<accession>Q87C50</accession>